<dbReference type="AlphaFoldDB" id="A0A382G394"/>
<dbReference type="EMBL" id="UINC01053153">
    <property type="protein sequence ID" value="SVB69332.1"/>
    <property type="molecule type" value="Genomic_DNA"/>
</dbReference>
<comment type="cofactor">
    <cofactor evidence="1">
        <name>thiamine diphosphate</name>
        <dbReference type="ChEBI" id="CHEBI:58937"/>
    </cofactor>
</comment>
<proteinExistence type="predicted"/>
<dbReference type="InterPro" id="IPR011603">
    <property type="entry name" value="2oxoglutarate_DH_E1"/>
</dbReference>
<keyword evidence="2" id="KW-0560">Oxidoreductase</keyword>
<dbReference type="GO" id="GO:0045252">
    <property type="term" value="C:oxoglutarate dehydrogenase complex"/>
    <property type="evidence" value="ECO:0007669"/>
    <property type="project" value="TreeGrafter"/>
</dbReference>
<dbReference type="SUPFAM" id="SSF52518">
    <property type="entry name" value="Thiamin diphosphate-binding fold (THDP-binding)"/>
    <property type="match status" value="1"/>
</dbReference>
<dbReference type="Gene3D" id="3.40.50.970">
    <property type="match status" value="1"/>
</dbReference>
<evidence type="ECO:0000256" key="3">
    <source>
        <dbReference type="ARBA" id="ARBA00023052"/>
    </source>
</evidence>
<evidence type="ECO:0000313" key="5">
    <source>
        <dbReference type="EMBL" id="SVB69332.1"/>
    </source>
</evidence>
<organism evidence="5">
    <name type="scientific">marine metagenome</name>
    <dbReference type="NCBI Taxonomy" id="408172"/>
    <lineage>
        <taxon>unclassified sequences</taxon>
        <taxon>metagenomes</taxon>
        <taxon>ecological metagenomes</taxon>
    </lineage>
</organism>
<dbReference type="PANTHER" id="PTHR23152:SF4">
    <property type="entry name" value="2-OXOADIPATE DEHYDROGENASE COMPLEX COMPONENT E1"/>
    <property type="match status" value="1"/>
</dbReference>
<dbReference type="GO" id="GO:0004591">
    <property type="term" value="F:oxoglutarate dehydrogenase (succinyl-transferring) activity"/>
    <property type="evidence" value="ECO:0007669"/>
    <property type="project" value="TreeGrafter"/>
</dbReference>
<feature type="domain" description="2-oxoglutarate dehydrogenase E1 component N-terminal" evidence="4">
    <location>
        <begin position="13"/>
        <end position="51"/>
    </location>
</feature>
<evidence type="ECO:0000259" key="4">
    <source>
        <dbReference type="Pfam" id="PF16078"/>
    </source>
</evidence>
<gene>
    <name evidence="5" type="ORF">METZ01_LOCUS222186</name>
</gene>
<dbReference type="GO" id="GO:0005829">
    <property type="term" value="C:cytosol"/>
    <property type="evidence" value="ECO:0007669"/>
    <property type="project" value="TreeGrafter"/>
</dbReference>
<evidence type="ECO:0000256" key="2">
    <source>
        <dbReference type="ARBA" id="ARBA00023002"/>
    </source>
</evidence>
<keyword evidence="3" id="KW-0786">Thiamine pyrophosphate</keyword>
<dbReference type="PANTHER" id="PTHR23152">
    <property type="entry name" value="2-OXOGLUTARATE DEHYDROGENASE"/>
    <property type="match status" value="1"/>
</dbReference>
<dbReference type="GO" id="GO:0030976">
    <property type="term" value="F:thiamine pyrophosphate binding"/>
    <property type="evidence" value="ECO:0007669"/>
    <property type="project" value="InterPro"/>
</dbReference>
<sequence>MTSSQINEIFDKTSFLHGINTAYIEEMFEKFQANPNSVPNDWKEFFAGITKNIKNQNSIKASWSQEKEIEFSNGDLVSAVDGNWSRKVHSKAIEINDGASLTEEEIKNQTLDSIGAIRLIRAFRVNGHLVAKLDPLNLREVRQHPELDYKNYGFSEKDLNKSIFVGGSLGLHSTKLSEIIKILSETYSGSIGVEFVHIQDPDQKQWVQERIEEVRNKTHFTDKGKKAIYRRLLEAEMFEKFLDKKYLGTKRFGLVGSESTIPGIEQIIKQSCLSGIEDIYIGTAHRGRLTLLSSVMEVPLRAIMAKFQGVGEDPNEVLGSGDVKYHLGISSDREFEGKKIHLSLTPNPSHLESVDPVVIGKVRAEQTILKDKTNDKVIGLLIHGDAAMA</sequence>
<dbReference type="Pfam" id="PF16078">
    <property type="entry name" value="2-oxogl_dehyd_N"/>
    <property type="match status" value="1"/>
</dbReference>
<name>A0A382G394_9ZZZZ</name>
<evidence type="ECO:0000256" key="1">
    <source>
        <dbReference type="ARBA" id="ARBA00001964"/>
    </source>
</evidence>
<dbReference type="InterPro" id="IPR032106">
    <property type="entry name" value="2-oxogl_dehyd_N"/>
</dbReference>
<accession>A0A382G394</accession>
<feature type="non-terminal residue" evidence="5">
    <location>
        <position position="389"/>
    </location>
</feature>
<dbReference type="InterPro" id="IPR029061">
    <property type="entry name" value="THDP-binding"/>
</dbReference>
<reference evidence="5" key="1">
    <citation type="submission" date="2018-05" db="EMBL/GenBank/DDBJ databases">
        <authorList>
            <person name="Lanie J.A."/>
            <person name="Ng W.-L."/>
            <person name="Kazmierczak K.M."/>
            <person name="Andrzejewski T.M."/>
            <person name="Davidsen T.M."/>
            <person name="Wayne K.J."/>
            <person name="Tettelin H."/>
            <person name="Glass J.I."/>
            <person name="Rusch D."/>
            <person name="Podicherti R."/>
            <person name="Tsui H.-C.T."/>
            <person name="Winkler M.E."/>
        </authorList>
    </citation>
    <scope>NUCLEOTIDE SEQUENCE</scope>
</reference>
<protein>
    <recommendedName>
        <fullName evidence="4">2-oxoglutarate dehydrogenase E1 component N-terminal domain-containing protein</fullName>
    </recommendedName>
</protein>
<dbReference type="Gene3D" id="1.10.287.1150">
    <property type="entry name" value="TPP helical domain"/>
    <property type="match status" value="1"/>
</dbReference>
<dbReference type="GO" id="GO:0006099">
    <property type="term" value="P:tricarboxylic acid cycle"/>
    <property type="evidence" value="ECO:0007669"/>
    <property type="project" value="TreeGrafter"/>
</dbReference>